<dbReference type="AlphaFoldDB" id="A0A0M2R8K9"/>
<accession>A0A0M2R8K9</accession>
<reference evidence="1 2" key="1">
    <citation type="submission" date="2015-03" db="EMBL/GenBank/DDBJ databases">
        <title>Genome sequence of Kiloniella sp. P1-1, isolated from the gut microflora of Pacific white shrimp, Penaeus vannamei.</title>
        <authorList>
            <person name="Shao Z."/>
            <person name="Wang L."/>
            <person name="Li X."/>
        </authorList>
    </citation>
    <scope>NUCLEOTIDE SEQUENCE [LARGE SCALE GENOMIC DNA]</scope>
    <source>
        <strain evidence="1 2">P1-1</strain>
    </source>
</reference>
<dbReference type="RefSeq" id="WP_046502527.1">
    <property type="nucleotide sequence ID" value="NZ_LANI01000002.1"/>
</dbReference>
<organism evidence="1 2">
    <name type="scientific">Kiloniella litopenaei</name>
    <dbReference type="NCBI Taxonomy" id="1549748"/>
    <lineage>
        <taxon>Bacteria</taxon>
        <taxon>Pseudomonadati</taxon>
        <taxon>Pseudomonadota</taxon>
        <taxon>Alphaproteobacteria</taxon>
        <taxon>Rhodospirillales</taxon>
        <taxon>Kiloniellaceae</taxon>
        <taxon>Kiloniella</taxon>
    </lineage>
</organism>
<dbReference type="SUPFAM" id="SSF75708">
    <property type="entry name" value="Chemotaxis phosphatase CheZ"/>
    <property type="match status" value="1"/>
</dbReference>
<evidence type="ECO:0000313" key="2">
    <source>
        <dbReference type="Proteomes" id="UP000034491"/>
    </source>
</evidence>
<gene>
    <name evidence="1" type="ORF">WH95_02425</name>
</gene>
<dbReference type="EMBL" id="LANI01000002">
    <property type="protein sequence ID" value="KKJ78212.1"/>
    <property type="molecule type" value="Genomic_DNA"/>
</dbReference>
<dbReference type="STRING" id="1549748.WH95_02425"/>
<dbReference type="Proteomes" id="UP000034491">
    <property type="component" value="Unassembled WGS sequence"/>
</dbReference>
<proteinExistence type="predicted"/>
<sequence length="179" mass="20100">MALAGSDQRLHKELDKLILYVERFRQELADTTRKKGERTDFENVSDQLDALIRNTEEASNGILKSSEDILDVVEKLRGENSEEDRNALCDQIVTHATNNLEACSFQDITGQRVTKILRSIQFVQDRVNAMAEIYGRSTIHTLGMEISANEAPEEEVAMDGPAIEAEEAISQDEIDALFD</sequence>
<protein>
    <recommendedName>
        <fullName evidence="3">Chemotaxis protein CheZ</fullName>
    </recommendedName>
</protein>
<dbReference type="PATRIC" id="fig|1549748.8.peg.1065"/>
<evidence type="ECO:0000313" key="1">
    <source>
        <dbReference type="EMBL" id="KKJ78212.1"/>
    </source>
</evidence>
<keyword evidence="2" id="KW-1185">Reference proteome</keyword>
<evidence type="ECO:0008006" key="3">
    <source>
        <dbReference type="Google" id="ProtNLM"/>
    </source>
</evidence>
<dbReference type="OrthoDB" id="7269965at2"/>
<comment type="caution">
    <text evidence="1">The sequence shown here is derived from an EMBL/GenBank/DDBJ whole genome shotgun (WGS) entry which is preliminary data.</text>
</comment>
<dbReference type="Gene3D" id="1.10.287.500">
    <property type="entry name" value="Helix hairpin bin"/>
    <property type="match status" value="1"/>
</dbReference>
<name>A0A0M2R8K9_9PROT</name>